<dbReference type="AlphaFoldDB" id="A0A0S4LMM6"/>
<feature type="transmembrane region" description="Helical" evidence="4">
    <location>
        <begin position="21"/>
        <end position="41"/>
    </location>
</feature>
<dbReference type="EMBL" id="CZQA01000011">
    <property type="protein sequence ID" value="CUS38511.1"/>
    <property type="molecule type" value="Genomic_DNA"/>
</dbReference>
<sequence length="622" mass="70026">MAVKEWIESTVRLMKGGMMEALSDIFALLLGIVSSTGRGVYNTTMIVVSARRGFGRRQQPFAQVVRVVSLLVLVVVAAPCALADDGRRASVEQIVEQAKSAWDSGAVTSALELLEQGVHAHPHAPALHKLRGDILSTFRDPKEAVHAYDQALAAEPAALDVRWAKWAVLVRWGQEAEAIAELRSIAQIDAQNPLAHWRLAQELRKIDRLEDSLESYQRAVELKPEFLGWRLALARARFDVLDYSGADADLRYVLEHVPPGSPLELPAKNQLAQLHESMERGRRFTPALTPTASATQLKEWAAMRSDAWKLFEAGRYREAEPVYRRLLMLNPSDPIATHQLGLTLMELDRCEEALAVFGNISNLNPNEEDFADTTFRMGQCYVKLERWDEAFIHFQLLYDAAVEFEQANKDVPFPAGTRVLAKDKIARWLDKVKPHVPELVKLKEEEANREREVRDQPVPSEEALYARATERIKAQKTLETGAAIAGRDADFSWFRFVIPATKVVRDDFPTGAHEFIPLNPGDTFSTTQSEIYLVFRLLSDSFDAVPLTARCSVETRDMTEDQQTLVQDRVMTTTNDRSGYFLLTPPKTGWSPGLYRCGLFAGEQTSAYSYVDEVRFRIIEAR</sequence>
<proteinExistence type="predicted"/>
<dbReference type="Gene3D" id="1.25.40.10">
    <property type="entry name" value="Tetratricopeptide repeat domain"/>
    <property type="match status" value="2"/>
</dbReference>
<protein>
    <submittedName>
        <fullName evidence="5">Uncharacterized protein</fullName>
    </submittedName>
</protein>
<name>A0A0S4LMM6_9BACT</name>
<keyword evidence="4" id="KW-0472">Membrane</keyword>
<dbReference type="SMART" id="SM00028">
    <property type="entry name" value="TPR"/>
    <property type="match status" value="5"/>
</dbReference>
<dbReference type="Proteomes" id="UP000199032">
    <property type="component" value="Unassembled WGS sequence"/>
</dbReference>
<keyword evidence="1" id="KW-0677">Repeat</keyword>
<dbReference type="PANTHER" id="PTHR44943:SF8">
    <property type="entry name" value="TPR REPEAT-CONTAINING PROTEIN MJ0263"/>
    <property type="match status" value="1"/>
</dbReference>
<accession>A0A0S4LMM6</accession>
<gene>
    <name evidence="5" type="ORF">COMA1_50143</name>
</gene>
<feature type="repeat" description="TPR" evidence="3">
    <location>
        <begin position="193"/>
        <end position="226"/>
    </location>
</feature>
<dbReference type="InterPro" id="IPR019734">
    <property type="entry name" value="TPR_rpt"/>
</dbReference>
<evidence type="ECO:0000313" key="6">
    <source>
        <dbReference type="Proteomes" id="UP000199032"/>
    </source>
</evidence>
<feature type="transmembrane region" description="Helical" evidence="4">
    <location>
        <begin position="61"/>
        <end position="83"/>
    </location>
</feature>
<dbReference type="Pfam" id="PF13432">
    <property type="entry name" value="TPR_16"/>
    <property type="match status" value="1"/>
</dbReference>
<evidence type="ECO:0000256" key="2">
    <source>
        <dbReference type="ARBA" id="ARBA00022803"/>
    </source>
</evidence>
<dbReference type="Pfam" id="PF12895">
    <property type="entry name" value="ANAPC3"/>
    <property type="match status" value="1"/>
</dbReference>
<organism evidence="5 6">
    <name type="scientific">Candidatus Nitrospira nitrosa</name>
    <dbReference type="NCBI Taxonomy" id="1742972"/>
    <lineage>
        <taxon>Bacteria</taxon>
        <taxon>Pseudomonadati</taxon>
        <taxon>Nitrospirota</taxon>
        <taxon>Nitrospiria</taxon>
        <taxon>Nitrospirales</taxon>
        <taxon>Nitrospiraceae</taxon>
        <taxon>Nitrospira</taxon>
    </lineage>
</organism>
<dbReference type="SUPFAM" id="SSF48452">
    <property type="entry name" value="TPR-like"/>
    <property type="match status" value="2"/>
</dbReference>
<evidence type="ECO:0000256" key="1">
    <source>
        <dbReference type="ARBA" id="ARBA00022737"/>
    </source>
</evidence>
<evidence type="ECO:0000313" key="5">
    <source>
        <dbReference type="EMBL" id="CUS38511.1"/>
    </source>
</evidence>
<dbReference type="PROSITE" id="PS50005">
    <property type="entry name" value="TPR"/>
    <property type="match status" value="1"/>
</dbReference>
<keyword evidence="4" id="KW-0812">Transmembrane</keyword>
<keyword evidence="6" id="KW-1185">Reference proteome</keyword>
<reference evidence="5 6" key="1">
    <citation type="submission" date="2015-10" db="EMBL/GenBank/DDBJ databases">
        <authorList>
            <person name="Gilbert D.G."/>
        </authorList>
    </citation>
    <scope>NUCLEOTIDE SEQUENCE [LARGE SCALE GENOMIC DNA]</scope>
    <source>
        <strain evidence="5">COMA1</strain>
    </source>
</reference>
<dbReference type="STRING" id="1742972.COMA1_50143"/>
<keyword evidence="2 3" id="KW-0802">TPR repeat</keyword>
<dbReference type="PANTHER" id="PTHR44943">
    <property type="entry name" value="CELLULOSE SYNTHASE OPERON PROTEIN C"/>
    <property type="match status" value="1"/>
</dbReference>
<evidence type="ECO:0000256" key="3">
    <source>
        <dbReference type="PROSITE-ProRule" id="PRU00339"/>
    </source>
</evidence>
<dbReference type="OrthoDB" id="68176at2"/>
<keyword evidence="4" id="KW-1133">Transmembrane helix</keyword>
<evidence type="ECO:0000256" key="4">
    <source>
        <dbReference type="SAM" id="Phobius"/>
    </source>
</evidence>
<dbReference type="InterPro" id="IPR051685">
    <property type="entry name" value="Ycf3/AcsC/BcsC/TPR_MFPF"/>
</dbReference>
<dbReference type="InterPro" id="IPR011990">
    <property type="entry name" value="TPR-like_helical_dom_sf"/>
</dbReference>
<dbReference type="Pfam" id="PF13181">
    <property type="entry name" value="TPR_8"/>
    <property type="match status" value="1"/>
</dbReference>